<dbReference type="Gene3D" id="2.160.20.10">
    <property type="entry name" value="Single-stranded right-handed beta-helix, Pectin lyase-like"/>
    <property type="match status" value="1"/>
</dbReference>
<evidence type="ECO:0000256" key="5">
    <source>
        <dbReference type="SAM" id="SignalP"/>
    </source>
</evidence>
<feature type="domain" description="Bacterial Ig-like" evidence="7">
    <location>
        <begin position="1738"/>
        <end position="1818"/>
    </location>
</feature>
<dbReference type="InterPro" id="IPR000070">
    <property type="entry name" value="Pectinesterase_cat"/>
</dbReference>
<dbReference type="InterPro" id="IPR033131">
    <property type="entry name" value="Pectinesterase_Asp_AS"/>
</dbReference>
<keyword evidence="2" id="KW-0063">Aspartyl esterase</keyword>
<dbReference type="RefSeq" id="WP_089406471.1">
    <property type="nucleotide sequence ID" value="NZ_FZOU01000001.1"/>
</dbReference>
<dbReference type="SUPFAM" id="SSF63825">
    <property type="entry name" value="YWTD domain"/>
    <property type="match status" value="1"/>
</dbReference>
<evidence type="ECO:0000256" key="3">
    <source>
        <dbReference type="PROSITE-ProRule" id="PRU10040"/>
    </source>
</evidence>
<proteinExistence type="predicted"/>
<dbReference type="GO" id="GO:0030599">
    <property type="term" value="F:pectinesterase activity"/>
    <property type="evidence" value="ECO:0007669"/>
    <property type="project" value="InterPro"/>
</dbReference>
<evidence type="ECO:0000259" key="7">
    <source>
        <dbReference type="Pfam" id="PF16640"/>
    </source>
</evidence>
<dbReference type="InterPro" id="IPR032109">
    <property type="entry name" value="Big_3_5"/>
</dbReference>
<dbReference type="InterPro" id="IPR011042">
    <property type="entry name" value="6-blade_b-propeller_TolB-like"/>
</dbReference>
<feature type="region of interest" description="Disordered" evidence="4">
    <location>
        <begin position="1558"/>
        <end position="1579"/>
    </location>
</feature>
<keyword evidence="9" id="KW-1185">Reference proteome</keyword>
<dbReference type="PROSITE" id="PS50194">
    <property type="entry name" value="FILAMIN_REPEAT"/>
    <property type="match status" value="1"/>
</dbReference>
<evidence type="ECO:0000313" key="8">
    <source>
        <dbReference type="EMBL" id="SNS24096.1"/>
    </source>
</evidence>
<accession>A0A239CV39</accession>
<dbReference type="Pfam" id="PF01095">
    <property type="entry name" value="Pectinesterase"/>
    <property type="match status" value="1"/>
</dbReference>
<organism evidence="8 9">
    <name type="scientific">Granulicella rosea</name>
    <dbReference type="NCBI Taxonomy" id="474952"/>
    <lineage>
        <taxon>Bacteria</taxon>
        <taxon>Pseudomonadati</taxon>
        <taxon>Acidobacteriota</taxon>
        <taxon>Terriglobia</taxon>
        <taxon>Terriglobales</taxon>
        <taxon>Acidobacteriaceae</taxon>
        <taxon>Granulicella</taxon>
    </lineage>
</organism>
<keyword evidence="1" id="KW-0378">Hydrolase</keyword>
<dbReference type="OrthoDB" id="9799230at2"/>
<dbReference type="Proteomes" id="UP000198356">
    <property type="component" value="Unassembled WGS sequence"/>
</dbReference>
<dbReference type="SUPFAM" id="SSF63829">
    <property type="entry name" value="Calcium-dependent phosphotriesterase"/>
    <property type="match status" value="1"/>
</dbReference>
<dbReference type="PROSITE" id="PS00503">
    <property type="entry name" value="PECTINESTERASE_2"/>
    <property type="match status" value="1"/>
</dbReference>
<dbReference type="Gene3D" id="2.120.10.30">
    <property type="entry name" value="TolB, C-terminal domain"/>
    <property type="match status" value="3"/>
</dbReference>
<dbReference type="PANTHER" id="PTHR31707">
    <property type="entry name" value="PECTINESTERASE"/>
    <property type="match status" value="1"/>
</dbReference>
<sequence>MLPAVRLACRSALALALGLLLVAPAVVPSASAQTPVILPSTVTSIAGNTPTASTVGAACPTNAQFTATDTLGNGCPAVNAVFAGNERSMVVDPQGNVYVIADTTNPQAVRRIDARTGNISIFAGAGSGGCGASSTVYGTVYSATDKVGDGCPAYNTGGFNGGRGLGMDPYGNLIITVTGDQALHFVCNNVSPLCTAAQARVNYMRNIAGCTPSTSGYGTTVSGATVGSAGDGTLATQFSGTCTVGVNAPRQAAGDRWENVYFSDNSNNRIRVVLGAPSITVNGVAVANPLYAALALNSSYATPTQGYIYPMAGGGTACSAKTDAGGDGCPYYQTVVGSTTTVAGLAVDNDGDFLFADGLGRLRTVYMGGTAIKAALAANGILAPQVGYSYALIGNGLGASGATGGTFLYYNSNLSGTYLGTSYSLQASAQRIAVDAAGNVYIGDQAQVLFYDIFTGYVRRLGGGTTATSCNSSSIGDGCPIAQSLFGAANSVLSVGLDNLGNLYIQDLTNKLIRRVSATALPTAAVNGSLTSNLVVHAPSPSSTVAVSAPASAEFSLGSTTCAAANSDGTVDCFTPVTYTPKALAQRTEPVAIATTVGGTTTTKANQLTSLATGSALVFDLSGTPSTSVLGAGTTGSTAVVLDGAGNAYVTGTQGISKVSGSTVTSVSATPASYIAVDAQGNVYAANASGVSIAKYSYNAATGTYSSGTVTIPLIPINGSSVQGGSGPMTVDANGNIYIADLTNKQVIRFSQTANVGQQLTQTALGSPTAITQDYYGNLLVIDGTSVLKIPASGLAISTSSPIASPRLTFPTALVAPTAIAVDQGENVYVADSGNILALSLSGYQYTIPGISGSGVAVDGAGNLYTTSSTVAGITQVARNAESYNFGTNVSTAYVGVFLNTGATAATGFNQTDTGGNFSALAPATPLATSGPTCNLASTALAGGALCNVSIKFAPTASGNGVVTDAITLLPASNTLGGLTVSGTKNGSTATTTTAITGNTAGLIYSTGTETTFTVTLTQSAGAPAGNVSVSIDGGTAVAYPLTAATASTATATVPIAGLIATSHTIAATYGGSSGIAGSSSPITTFSIAPATTSVTWNPGATTQPFSAAIGTSVLNASGFSGSTSVPGAVVYTATPSGGSAAEIHSASYLAIGSYSLTATFYPTDSVDYTGSTASVASYTVTKANTSAPVGASQMLVASDGTGNYTTVQAAVNALGTTGGSVYIKPGTYTGFVAVVQPNVSLRGLGGDPTQVILTKNAGAFSVAPGTGNGYAGEFTSANTNGAQLASGSTVFAGDEGSATLIVAKGINSSISTSTLTPNNFYSENLSLINTWNTDTTTTTTTYLSGSACTANAGVARTYSDLYNSGLECASQALAIWTTSDLAVMNNVYTASLQDTIYAGSQGAPTPARQYWFRGKVTGDVDYIFGDAAAVFDHSNIYTAFHGATASGTETIEAQNKSVRTGATGDYLSGYVMNGDTFTSQAPGMTGLYFGRPYGTYSTWIMLNSYVDQVSAVGYIEFSGDNNLPTSTYGEYNDLAYTDPATGAADANGVLYLGSGGSTGSGVTGTRETTSQSPGTPMANNVVRTSVTQAQAQAYYPTNFLGTTVSSSTTPNWNPTAALATQVNAFVPSGTSLSVNAGTSVTLLMRPQTPGLGAVTYGSYTVPTGSYTLTDTFGGKATVLQTGSLDAAGEAYYTSSALAIGVHSLTWSYSGDSNFNGSTTGTAYTLTVNGTTTSTTLSVNTASPAYGSAVSISATVSPATGSVTPTGSVVLTVDGATQITQTLAGGIASFSLTGLSAGNHTLSAAYSGDTTNNASTGTGSVSLTKAPLTVTGSSFVRAFETANPALSYAITGAFYNGDTASTAISGTASVSTTVVPNSPAGAYPVTVAAGTLSSTNYSFTYVNGTATVNGNAAQTILFGALPNIANGLTVPLYARALSGLPITYTVSGPASISGNLLTVTGTGSVTVTANQSGNTTFAAATSVSRSFTAQ</sequence>
<name>A0A239CV39_9BACT</name>
<dbReference type="InterPro" id="IPR017868">
    <property type="entry name" value="Filamin/ABP280_repeat-like"/>
</dbReference>
<dbReference type="EMBL" id="FZOU01000001">
    <property type="protein sequence ID" value="SNS24096.1"/>
    <property type="molecule type" value="Genomic_DNA"/>
</dbReference>
<dbReference type="SUPFAM" id="SSF51126">
    <property type="entry name" value="Pectin lyase-like"/>
    <property type="match status" value="1"/>
</dbReference>
<dbReference type="Gene3D" id="2.40.10.500">
    <property type="match status" value="1"/>
</dbReference>
<feature type="chain" id="PRO_5012895932" evidence="5">
    <location>
        <begin position="33"/>
        <end position="1990"/>
    </location>
</feature>
<gene>
    <name evidence="8" type="ORF">SAMN05421770_101133</name>
</gene>
<evidence type="ECO:0000259" key="6">
    <source>
        <dbReference type="Pfam" id="PF01095"/>
    </source>
</evidence>
<evidence type="ECO:0000313" key="9">
    <source>
        <dbReference type="Proteomes" id="UP000198356"/>
    </source>
</evidence>
<feature type="active site" evidence="3">
    <location>
        <position position="1422"/>
    </location>
</feature>
<dbReference type="InterPro" id="IPR012334">
    <property type="entry name" value="Pectin_lyas_fold"/>
</dbReference>
<feature type="domain" description="Pectinesterase catalytic" evidence="6">
    <location>
        <begin position="1333"/>
        <end position="1534"/>
    </location>
</feature>
<dbReference type="GO" id="GO:0042545">
    <property type="term" value="P:cell wall modification"/>
    <property type="evidence" value="ECO:0007669"/>
    <property type="project" value="InterPro"/>
</dbReference>
<dbReference type="Gene3D" id="2.60.40.10">
    <property type="entry name" value="Immunoglobulins"/>
    <property type="match status" value="3"/>
</dbReference>
<protein>
    <submittedName>
        <fullName evidence="8">Ig-like domain (Group 3)</fullName>
    </submittedName>
</protein>
<keyword evidence="5" id="KW-0732">Signal</keyword>
<feature type="signal peptide" evidence="5">
    <location>
        <begin position="1"/>
        <end position="32"/>
    </location>
</feature>
<evidence type="ECO:0000256" key="4">
    <source>
        <dbReference type="SAM" id="MobiDB-lite"/>
    </source>
</evidence>
<reference evidence="8 9" key="1">
    <citation type="submission" date="2017-06" db="EMBL/GenBank/DDBJ databases">
        <authorList>
            <person name="Kim H.J."/>
            <person name="Triplett B.A."/>
        </authorList>
    </citation>
    <scope>NUCLEOTIDE SEQUENCE [LARGE SCALE GENOMIC DNA]</scope>
    <source>
        <strain evidence="8 9">DSM 18704</strain>
    </source>
</reference>
<dbReference type="InterPro" id="IPR013783">
    <property type="entry name" value="Ig-like_fold"/>
</dbReference>
<evidence type="ECO:0000256" key="2">
    <source>
        <dbReference type="ARBA" id="ARBA00023085"/>
    </source>
</evidence>
<feature type="domain" description="Bacterial Ig-like" evidence="7">
    <location>
        <begin position="1632"/>
        <end position="1729"/>
    </location>
</feature>
<dbReference type="Pfam" id="PF16640">
    <property type="entry name" value="Big_3_5"/>
    <property type="match status" value="2"/>
</dbReference>
<dbReference type="SUPFAM" id="SSF101898">
    <property type="entry name" value="NHL repeat"/>
    <property type="match status" value="1"/>
</dbReference>
<dbReference type="InterPro" id="IPR011050">
    <property type="entry name" value="Pectin_lyase_fold/virulence"/>
</dbReference>
<evidence type="ECO:0000256" key="1">
    <source>
        <dbReference type="ARBA" id="ARBA00022801"/>
    </source>
</evidence>